<dbReference type="SUPFAM" id="SSF103473">
    <property type="entry name" value="MFS general substrate transporter"/>
    <property type="match status" value="1"/>
</dbReference>
<dbReference type="InterPro" id="IPR036259">
    <property type="entry name" value="MFS_trans_sf"/>
</dbReference>
<keyword evidence="1 4" id="KW-0812">Transmembrane</keyword>
<evidence type="ECO:0000256" key="2">
    <source>
        <dbReference type="ARBA" id="ARBA00022989"/>
    </source>
</evidence>
<feature type="transmembrane region" description="Helical" evidence="4">
    <location>
        <begin position="108"/>
        <end position="130"/>
    </location>
</feature>
<feature type="transmembrane region" description="Helical" evidence="4">
    <location>
        <begin position="377"/>
        <end position="395"/>
    </location>
</feature>
<dbReference type="PROSITE" id="PS51257">
    <property type="entry name" value="PROKAR_LIPOPROTEIN"/>
    <property type="match status" value="1"/>
</dbReference>
<comment type="caution">
    <text evidence="6">The sequence shown here is derived from an EMBL/GenBank/DDBJ whole genome shotgun (WGS) entry which is preliminary data.</text>
</comment>
<dbReference type="CDD" id="cd17324">
    <property type="entry name" value="MFS_NepI_like"/>
    <property type="match status" value="1"/>
</dbReference>
<dbReference type="AlphaFoldDB" id="A0A934TQ31"/>
<dbReference type="RefSeq" id="WP_201166249.1">
    <property type="nucleotide sequence ID" value="NZ_JAEPWM010000001.1"/>
</dbReference>
<dbReference type="PANTHER" id="PTHR42910:SF1">
    <property type="entry name" value="MAJOR FACILITATOR SUPERFAMILY (MFS) PROFILE DOMAIN-CONTAINING PROTEIN"/>
    <property type="match status" value="1"/>
</dbReference>
<keyword evidence="7" id="KW-1185">Reference proteome</keyword>
<keyword evidence="3 4" id="KW-0472">Membrane</keyword>
<dbReference type="Pfam" id="PF07690">
    <property type="entry name" value="MFS_1"/>
    <property type="match status" value="1"/>
</dbReference>
<dbReference type="PROSITE" id="PS50850">
    <property type="entry name" value="MFS"/>
    <property type="match status" value="1"/>
</dbReference>
<feature type="transmembrane region" description="Helical" evidence="4">
    <location>
        <begin position="85"/>
        <end position="102"/>
    </location>
</feature>
<feature type="transmembrane region" description="Helical" evidence="4">
    <location>
        <begin position="20"/>
        <end position="38"/>
    </location>
</feature>
<keyword evidence="2 4" id="KW-1133">Transmembrane helix</keyword>
<feature type="domain" description="Major facilitator superfamily (MFS) profile" evidence="5">
    <location>
        <begin position="19"/>
        <end position="400"/>
    </location>
</feature>
<evidence type="ECO:0000256" key="1">
    <source>
        <dbReference type="ARBA" id="ARBA00022692"/>
    </source>
</evidence>
<evidence type="ECO:0000256" key="3">
    <source>
        <dbReference type="ARBA" id="ARBA00023136"/>
    </source>
</evidence>
<dbReference type="PANTHER" id="PTHR42910">
    <property type="entry name" value="TRANSPORTER SCO4007-RELATED"/>
    <property type="match status" value="1"/>
</dbReference>
<feature type="transmembrane region" description="Helical" evidence="4">
    <location>
        <begin position="255"/>
        <end position="273"/>
    </location>
</feature>
<dbReference type="InterPro" id="IPR020846">
    <property type="entry name" value="MFS_dom"/>
</dbReference>
<evidence type="ECO:0000313" key="6">
    <source>
        <dbReference type="EMBL" id="MBK6004876.1"/>
    </source>
</evidence>
<feature type="transmembrane region" description="Helical" evidence="4">
    <location>
        <begin position="142"/>
        <end position="160"/>
    </location>
</feature>
<reference evidence="6" key="1">
    <citation type="journal article" date="2012" name="J. Microbiol. Biotechnol.">
        <title>Ramlibacter ginsenosidimutans sp. nov., with ginsenoside-converting activity.</title>
        <authorList>
            <person name="Wang L."/>
            <person name="An D.S."/>
            <person name="Kim S.G."/>
            <person name="Jin F.X."/>
            <person name="Kim S.C."/>
            <person name="Lee S.T."/>
            <person name="Im W.T."/>
        </authorList>
    </citation>
    <scope>NUCLEOTIDE SEQUENCE</scope>
    <source>
        <strain evidence="6">KACC 17527</strain>
    </source>
</reference>
<reference evidence="6" key="2">
    <citation type="submission" date="2021-01" db="EMBL/GenBank/DDBJ databases">
        <authorList>
            <person name="Kang M."/>
        </authorList>
    </citation>
    <scope>NUCLEOTIDE SEQUENCE</scope>
    <source>
        <strain evidence="6">KACC 17527</strain>
    </source>
</reference>
<evidence type="ECO:0000259" key="5">
    <source>
        <dbReference type="PROSITE" id="PS50850"/>
    </source>
</evidence>
<dbReference type="GO" id="GO:0022857">
    <property type="term" value="F:transmembrane transporter activity"/>
    <property type="evidence" value="ECO:0007669"/>
    <property type="project" value="InterPro"/>
</dbReference>
<sequence>MKTVAPSFAQVAGSRDSTPALFLAFACGLIAANLYYAQPLAGPLAASLGLPPGAAGLLVAMTQAGYGTGLLLAAPLGDVVENRRLVLALLAASFCGLCGLASASGPALFLACAFLTGVGSVAVQVLIPYSAHLAPEPQRGRVVGTVMAGMTLGIMLARPVSSALAGLGWDRAAFALSALAMAALALVLRRALPARQPAAAGRYSDLLVSMLRLVGREPVLRERALQHLFMFGSFSLFWTTVPLQLAQGYGLSRSGIAWFALAGVAGVVSAPVAGRLADQGKSGPATALAMASALVALLVAHLAPGGTTLGLGLLVFAAILLDFGIVANLSLGKQAIFALDPALRSRLNAVYTALFFTGGAAGSFIGSWAQANGGWTLASRIGMALPACALALLAWGNRPR</sequence>
<protein>
    <submittedName>
        <fullName evidence="6">MFS transporter</fullName>
    </submittedName>
</protein>
<feature type="transmembrane region" description="Helical" evidence="4">
    <location>
        <begin position="172"/>
        <end position="192"/>
    </location>
</feature>
<proteinExistence type="predicted"/>
<accession>A0A934TQ31</accession>
<evidence type="ECO:0000313" key="7">
    <source>
        <dbReference type="Proteomes" id="UP000630528"/>
    </source>
</evidence>
<name>A0A934TQ31_9BURK</name>
<feature type="transmembrane region" description="Helical" evidence="4">
    <location>
        <begin position="350"/>
        <end position="371"/>
    </location>
</feature>
<dbReference type="Gene3D" id="1.20.1250.20">
    <property type="entry name" value="MFS general substrate transporter like domains"/>
    <property type="match status" value="1"/>
</dbReference>
<evidence type="ECO:0000256" key="4">
    <source>
        <dbReference type="SAM" id="Phobius"/>
    </source>
</evidence>
<feature type="transmembrane region" description="Helical" evidence="4">
    <location>
        <begin position="50"/>
        <end position="73"/>
    </location>
</feature>
<dbReference type="EMBL" id="JAEPWM010000001">
    <property type="protein sequence ID" value="MBK6004876.1"/>
    <property type="molecule type" value="Genomic_DNA"/>
</dbReference>
<feature type="transmembrane region" description="Helical" evidence="4">
    <location>
        <begin position="228"/>
        <end position="249"/>
    </location>
</feature>
<dbReference type="Proteomes" id="UP000630528">
    <property type="component" value="Unassembled WGS sequence"/>
</dbReference>
<dbReference type="InterPro" id="IPR011701">
    <property type="entry name" value="MFS"/>
</dbReference>
<gene>
    <name evidence="6" type="ORF">JJB11_02125</name>
</gene>
<feature type="transmembrane region" description="Helical" evidence="4">
    <location>
        <begin position="285"/>
        <end position="303"/>
    </location>
</feature>
<organism evidence="6 7">
    <name type="scientific">Ramlibacter ginsenosidimutans</name>
    <dbReference type="NCBI Taxonomy" id="502333"/>
    <lineage>
        <taxon>Bacteria</taxon>
        <taxon>Pseudomonadati</taxon>
        <taxon>Pseudomonadota</taxon>
        <taxon>Betaproteobacteria</taxon>
        <taxon>Burkholderiales</taxon>
        <taxon>Comamonadaceae</taxon>
        <taxon>Ramlibacter</taxon>
    </lineage>
</organism>
<feature type="transmembrane region" description="Helical" evidence="4">
    <location>
        <begin position="309"/>
        <end position="329"/>
    </location>
</feature>